<gene>
    <name evidence="1" type="ORF">METZ01_LOCUS409892</name>
</gene>
<name>A0A382WFZ7_9ZZZZ</name>
<organism evidence="1">
    <name type="scientific">marine metagenome</name>
    <dbReference type="NCBI Taxonomy" id="408172"/>
    <lineage>
        <taxon>unclassified sequences</taxon>
        <taxon>metagenomes</taxon>
        <taxon>ecological metagenomes</taxon>
    </lineage>
</organism>
<dbReference type="EMBL" id="UINC01159121">
    <property type="protein sequence ID" value="SVD57038.1"/>
    <property type="molecule type" value="Genomic_DNA"/>
</dbReference>
<reference evidence="1" key="1">
    <citation type="submission" date="2018-05" db="EMBL/GenBank/DDBJ databases">
        <authorList>
            <person name="Lanie J.A."/>
            <person name="Ng W.-L."/>
            <person name="Kazmierczak K.M."/>
            <person name="Andrzejewski T.M."/>
            <person name="Davidsen T.M."/>
            <person name="Wayne K.J."/>
            <person name="Tettelin H."/>
            <person name="Glass J.I."/>
            <person name="Rusch D."/>
            <person name="Podicherti R."/>
            <person name="Tsui H.-C.T."/>
            <person name="Winkler M.E."/>
        </authorList>
    </citation>
    <scope>NUCLEOTIDE SEQUENCE</scope>
</reference>
<dbReference type="AlphaFoldDB" id="A0A382WFZ7"/>
<sequence length="86" mass="9831">MNQHNCGRIRQYLGFSLSLLPLCRYIDLTSTADRQYISPVIDHAIVDDDNLVVGCTSQDTQIILIDRFLCPIGNVRYAINVRLQTY</sequence>
<protein>
    <submittedName>
        <fullName evidence="1">Uncharacterized protein</fullName>
    </submittedName>
</protein>
<evidence type="ECO:0000313" key="1">
    <source>
        <dbReference type="EMBL" id="SVD57038.1"/>
    </source>
</evidence>
<accession>A0A382WFZ7</accession>
<proteinExistence type="predicted"/>